<keyword evidence="3" id="KW-1185">Reference proteome</keyword>
<reference evidence="2 3" key="1">
    <citation type="journal article" date="2024" name="J. Plant Pathol.">
        <title>Sequence and assembly of the genome of Seiridium unicorne, isolate CBS 538.82, causal agent of cypress canker disease.</title>
        <authorList>
            <person name="Scali E."/>
            <person name="Rocca G.D."/>
            <person name="Danti R."/>
            <person name="Garbelotto M."/>
            <person name="Barberini S."/>
            <person name="Baroncelli R."/>
            <person name="Emiliani G."/>
        </authorList>
    </citation>
    <scope>NUCLEOTIDE SEQUENCE [LARGE SCALE GENOMIC DNA]</scope>
    <source>
        <strain evidence="2 3">BM-138-508</strain>
    </source>
</reference>
<evidence type="ECO:0000313" key="3">
    <source>
        <dbReference type="Proteomes" id="UP001408356"/>
    </source>
</evidence>
<dbReference type="InterPro" id="IPR000182">
    <property type="entry name" value="GNAT_dom"/>
</dbReference>
<dbReference type="EMBL" id="JARVKF010000431">
    <property type="protein sequence ID" value="KAK9413989.1"/>
    <property type="molecule type" value="Genomic_DNA"/>
</dbReference>
<dbReference type="Gene3D" id="3.40.630.30">
    <property type="match status" value="1"/>
</dbReference>
<dbReference type="CDD" id="cd04301">
    <property type="entry name" value="NAT_SF"/>
    <property type="match status" value="1"/>
</dbReference>
<protein>
    <submittedName>
        <fullName evidence="2">N-acetyltransferase domain-containing protein</fullName>
    </submittedName>
</protein>
<gene>
    <name evidence="2" type="ORF">SUNI508_11441</name>
</gene>
<dbReference type="InterPro" id="IPR016181">
    <property type="entry name" value="Acyl_CoA_acyltransferase"/>
</dbReference>
<dbReference type="SUPFAM" id="SSF55729">
    <property type="entry name" value="Acyl-CoA N-acyltransferases (Nat)"/>
    <property type="match status" value="1"/>
</dbReference>
<organism evidence="2 3">
    <name type="scientific">Seiridium unicorne</name>
    <dbReference type="NCBI Taxonomy" id="138068"/>
    <lineage>
        <taxon>Eukaryota</taxon>
        <taxon>Fungi</taxon>
        <taxon>Dikarya</taxon>
        <taxon>Ascomycota</taxon>
        <taxon>Pezizomycotina</taxon>
        <taxon>Sordariomycetes</taxon>
        <taxon>Xylariomycetidae</taxon>
        <taxon>Amphisphaeriales</taxon>
        <taxon>Sporocadaceae</taxon>
        <taxon>Seiridium</taxon>
    </lineage>
</organism>
<accession>A0ABR2UHA2</accession>
<sequence length="173" mass="19901">MPLAVLPALEPDMAEASDVFFESFKDEPLMKFLYPHGVDRPAHVKATLEEWKHNTTTYTVKCVDSESGKILGMATWEIFWKPDKQARWERPTDIPWLQGKDKTRCLGVCEPMWDVRERLFGNAKHIYISSLATHPDYQRRGVGRALLRWGITIGEDLQLPIYTECSAPSLRLP</sequence>
<dbReference type="Pfam" id="PF00583">
    <property type="entry name" value="Acetyltransf_1"/>
    <property type="match status" value="1"/>
</dbReference>
<dbReference type="InterPro" id="IPR052523">
    <property type="entry name" value="Trichothecene_AcTrans"/>
</dbReference>
<feature type="domain" description="N-acetyltransferase" evidence="1">
    <location>
        <begin position="3"/>
        <end position="173"/>
    </location>
</feature>
<dbReference type="PANTHER" id="PTHR42791:SF17">
    <property type="entry name" value="ACETYLTRANSFERASE, GNAT FAMILY FAMILY (AFU_ORTHOLOGUE AFUA_8G05690)"/>
    <property type="match status" value="1"/>
</dbReference>
<proteinExistence type="predicted"/>
<comment type="caution">
    <text evidence="2">The sequence shown here is derived from an EMBL/GenBank/DDBJ whole genome shotgun (WGS) entry which is preliminary data.</text>
</comment>
<dbReference type="Proteomes" id="UP001408356">
    <property type="component" value="Unassembled WGS sequence"/>
</dbReference>
<dbReference type="PANTHER" id="PTHR42791">
    <property type="entry name" value="GNAT FAMILY ACETYLTRANSFERASE"/>
    <property type="match status" value="1"/>
</dbReference>
<dbReference type="PROSITE" id="PS51186">
    <property type="entry name" value="GNAT"/>
    <property type="match status" value="1"/>
</dbReference>
<evidence type="ECO:0000259" key="1">
    <source>
        <dbReference type="PROSITE" id="PS51186"/>
    </source>
</evidence>
<evidence type="ECO:0000313" key="2">
    <source>
        <dbReference type="EMBL" id="KAK9413989.1"/>
    </source>
</evidence>
<name>A0ABR2UHA2_9PEZI</name>